<evidence type="ECO:0000256" key="1">
    <source>
        <dbReference type="SAM" id="Phobius"/>
    </source>
</evidence>
<keyword evidence="3" id="KW-1185">Reference proteome</keyword>
<evidence type="ECO:0000313" key="2">
    <source>
        <dbReference type="EMBL" id="AUB40545.1"/>
    </source>
</evidence>
<organism evidence="2 3">
    <name type="scientific">Nostoc flagelliforme CCNUN1</name>
    <dbReference type="NCBI Taxonomy" id="2038116"/>
    <lineage>
        <taxon>Bacteria</taxon>
        <taxon>Bacillati</taxon>
        <taxon>Cyanobacteriota</taxon>
        <taxon>Cyanophyceae</taxon>
        <taxon>Nostocales</taxon>
        <taxon>Nostocaceae</taxon>
        <taxon>Nostoc</taxon>
    </lineage>
</organism>
<keyword evidence="1" id="KW-1133">Transmembrane helix</keyword>
<sequence length="90" mass="9981">MEDDIETKNAKAMAVGLAVLGLIISIPFAWNSYDQYKQREQARQNCEKLKSVRTEIIRRMQSGQEISPLEASGALQIGIMTPDDCAAPLN</sequence>
<dbReference type="KEGG" id="nfl:COO91_06562"/>
<dbReference type="RefSeq" id="WP_100901226.1">
    <property type="nucleotide sequence ID" value="NZ_CAWNNC010000001.1"/>
</dbReference>
<feature type="transmembrane region" description="Helical" evidence="1">
    <location>
        <begin position="12"/>
        <end position="33"/>
    </location>
</feature>
<dbReference type="AlphaFoldDB" id="A0A2K8T0L0"/>
<gene>
    <name evidence="2" type="ORF">COO91_06562</name>
</gene>
<proteinExistence type="predicted"/>
<keyword evidence="1" id="KW-0472">Membrane</keyword>
<evidence type="ECO:0000313" key="3">
    <source>
        <dbReference type="Proteomes" id="UP000232003"/>
    </source>
</evidence>
<dbReference type="EMBL" id="CP024785">
    <property type="protein sequence ID" value="AUB40545.1"/>
    <property type="molecule type" value="Genomic_DNA"/>
</dbReference>
<keyword evidence="1" id="KW-0812">Transmembrane</keyword>
<dbReference type="Proteomes" id="UP000232003">
    <property type="component" value="Chromosome"/>
</dbReference>
<protein>
    <submittedName>
        <fullName evidence="2">Uncharacterized protein</fullName>
    </submittedName>
</protein>
<name>A0A2K8T0L0_9NOSO</name>
<reference evidence="2 3" key="1">
    <citation type="submission" date="2017-11" db="EMBL/GenBank/DDBJ databases">
        <title>Complete genome of a free-living desiccation-tolerant cyanobacterium and its photosynthetic adaptation to extreme terrestrial habitat.</title>
        <authorList>
            <person name="Shang J."/>
        </authorList>
    </citation>
    <scope>NUCLEOTIDE SEQUENCE [LARGE SCALE GENOMIC DNA]</scope>
    <source>
        <strain evidence="2 3">CCNUN1</strain>
    </source>
</reference>
<accession>A0A2K8T0L0</accession>